<dbReference type="InterPro" id="IPR002591">
    <property type="entry name" value="Phosphodiest/P_Trfase"/>
</dbReference>
<protein>
    <submittedName>
        <fullName evidence="1">Unannotated protein</fullName>
    </submittedName>
</protein>
<dbReference type="SUPFAM" id="SSF53649">
    <property type="entry name" value="Alkaline phosphatase-like"/>
    <property type="match status" value="1"/>
</dbReference>
<dbReference type="PANTHER" id="PTHR10151:SF120">
    <property type="entry name" value="BIS(5'-ADENOSYL)-TRIPHOSPHATASE"/>
    <property type="match status" value="1"/>
</dbReference>
<dbReference type="AlphaFoldDB" id="A0A6J7XSS0"/>
<organism evidence="1">
    <name type="scientific">freshwater metagenome</name>
    <dbReference type="NCBI Taxonomy" id="449393"/>
    <lineage>
        <taxon>unclassified sequences</taxon>
        <taxon>metagenomes</taxon>
        <taxon>ecological metagenomes</taxon>
    </lineage>
</organism>
<dbReference type="Pfam" id="PF01663">
    <property type="entry name" value="Phosphodiest"/>
    <property type="match status" value="1"/>
</dbReference>
<proteinExistence type="predicted"/>
<reference evidence="1" key="1">
    <citation type="submission" date="2020-05" db="EMBL/GenBank/DDBJ databases">
        <authorList>
            <person name="Chiriac C."/>
            <person name="Salcher M."/>
            <person name="Ghai R."/>
            <person name="Kavagutti S V."/>
        </authorList>
    </citation>
    <scope>NUCLEOTIDE SEQUENCE</scope>
</reference>
<sequence>MHLSEITPSIFSSLGLSTAENTLSVPESTHRREVLFLVDGLGADVLSTYAQYIPTLLTFTQWGNIETSFPSTTATSLATLMTGELPGTHGMLGYTVRVPRSGGRILNSLKWDERVDPVMWQSVPTLFERGAAEGIFVSHVAAKRYENTGFTQAVFRGATYRGANVLSDLIDRTKEALKKEPSFVYVYINDLDAAGHNDGVGSDKWIAALLHVDAVAKALVTQLPRGTRVWLTADHGMINVQEKIILGHDNNLLDDVELVAGEPRARHIYLQETLSSQSARDEVAARWRAFLGTGADVYTREEAVTQELFGPVVTSDALDRMGDLIAIPTGGLVLIEAHRENLEGAMVGHHGGRSDIERQVPLLMREVN</sequence>
<accession>A0A6J7XSS0</accession>
<gene>
    <name evidence="1" type="ORF">UFOPK3554_00688</name>
</gene>
<dbReference type="EMBL" id="CAFBSG010000008">
    <property type="protein sequence ID" value="CAB5240163.1"/>
    <property type="molecule type" value="Genomic_DNA"/>
</dbReference>
<dbReference type="Gene3D" id="3.40.720.10">
    <property type="entry name" value="Alkaline Phosphatase, subunit A"/>
    <property type="match status" value="1"/>
</dbReference>
<evidence type="ECO:0000313" key="1">
    <source>
        <dbReference type="EMBL" id="CAB5240163.1"/>
    </source>
</evidence>
<dbReference type="PANTHER" id="PTHR10151">
    <property type="entry name" value="ECTONUCLEOTIDE PYROPHOSPHATASE/PHOSPHODIESTERASE"/>
    <property type="match status" value="1"/>
</dbReference>
<name>A0A6J7XSS0_9ZZZZ</name>
<dbReference type="InterPro" id="IPR017850">
    <property type="entry name" value="Alkaline_phosphatase_core_sf"/>
</dbReference>
<dbReference type="GO" id="GO:0016787">
    <property type="term" value="F:hydrolase activity"/>
    <property type="evidence" value="ECO:0007669"/>
    <property type="project" value="UniProtKB-ARBA"/>
</dbReference>